<comment type="caution">
    <text evidence="1">The sequence shown here is derived from an EMBL/GenBank/DDBJ whole genome shotgun (WGS) entry which is preliminary data.</text>
</comment>
<protein>
    <recommendedName>
        <fullName evidence="3">Crinkler (CRN)</fullName>
    </recommendedName>
</protein>
<reference evidence="2" key="1">
    <citation type="submission" date="2017-03" db="EMBL/GenBank/DDBJ databases">
        <title>Phytopthora megakarya and P. palmivora, two closely related causual agents of cacao black pod achieved similar genome size and gene model numbers by different mechanisms.</title>
        <authorList>
            <person name="Ali S."/>
            <person name="Shao J."/>
            <person name="Larry D.J."/>
            <person name="Kronmiller B."/>
            <person name="Shen D."/>
            <person name="Strem M.D."/>
            <person name="Melnick R.L."/>
            <person name="Guiltinan M.J."/>
            <person name="Tyler B.M."/>
            <person name="Meinhardt L.W."/>
            <person name="Bailey B.A."/>
        </authorList>
    </citation>
    <scope>NUCLEOTIDE SEQUENCE [LARGE SCALE GENOMIC DNA]</scope>
    <source>
        <strain evidence="2">zdho120</strain>
    </source>
</reference>
<gene>
    <name evidence="1" type="ORF">PHMEG_00041650</name>
</gene>
<keyword evidence="2" id="KW-1185">Reference proteome</keyword>
<organism evidence="1 2">
    <name type="scientific">Phytophthora megakarya</name>
    <dbReference type="NCBI Taxonomy" id="4795"/>
    <lineage>
        <taxon>Eukaryota</taxon>
        <taxon>Sar</taxon>
        <taxon>Stramenopiles</taxon>
        <taxon>Oomycota</taxon>
        <taxon>Peronosporomycetes</taxon>
        <taxon>Peronosporales</taxon>
        <taxon>Peronosporaceae</taxon>
        <taxon>Phytophthora</taxon>
    </lineage>
</organism>
<name>A0A225UBG7_9STRA</name>
<sequence>MAERKDVAYCARGSTVVYFFTFDGNARNALKSDDFLHKYLFACSGERNYINFEKDVCSTVYMNPWTKVECETLAGELKLNDPDEWLRRYEANRDSCFRHVYILM</sequence>
<evidence type="ECO:0000313" key="1">
    <source>
        <dbReference type="EMBL" id="OWY90290.1"/>
    </source>
</evidence>
<accession>A0A225UBG7</accession>
<dbReference type="OrthoDB" id="103484at2759"/>
<dbReference type="Proteomes" id="UP000198211">
    <property type="component" value="Unassembled WGS sequence"/>
</dbReference>
<dbReference type="AlphaFoldDB" id="A0A225UBG7"/>
<proteinExistence type="predicted"/>
<evidence type="ECO:0008006" key="3">
    <source>
        <dbReference type="Google" id="ProtNLM"/>
    </source>
</evidence>
<evidence type="ECO:0000313" key="2">
    <source>
        <dbReference type="Proteomes" id="UP000198211"/>
    </source>
</evidence>
<dbReference type="EMBL" id="NBNE01023365">
    <property type="protein sequence ID" value="OWY90290.1"/>
    <property type="molecule type" value="Genomic_DNA"/>
</dbReference>